<dbReference type="PROSITE" id="PS00018">
    <property type="entry name" value="EF_HAND_1"/>
    <property type="match status" value="1"/>
</dbReference>
<evidence type="ECO:0000256" key="6">
    <source>
        <dbReference type="SAM" id="MobiDB-lite"/>
    </source>
</evidence>
<reference evidence="8" key="3">
    <citation type="submission" date="2025-08" db="UniProtKB">
        <authorList>
            <consortium name="Ensembl"/>
        </authorList>
    </citation>
    <scope>IDENTIFICATION</scope>
    <source>
        <strain evidence="8">17573</strain>
    </source>
</reference>
<evidence type="ECO:0000313" key="8">
    <source>
        <dbReference type="Ensembl" id="ENSMMUP00000065023.1"/>
    </source>
</evidence>
<keyword evidence="4" id="KW-0862">Zinc</keyword>
<reference evidence="8" key="2">
    <citation type="submission" date="2019-01" db="EMBL/GenBank/DDBJ databases">
        <authorList>
            <person name="Graves T."/>
            <person name="Eichler E.E."/>
            <person name="Wilson R.K."/>
        </authorList>
    </citation>
    <scope>NUCLEOTIDE SEQUENCE [LARGE SCALE GENOMIC DNA]</scope>
    <source>
        <strain evidence="8">17573</strain>
    </source>
</reference>
<dbReference type="ExpressionAtlas" id="A0A5F7ZHB7">
    <property type="expression patterns" value="baseline"/>
</dbReference>
<dbReference type="GeneTree" id="ENSGT00940000163488"/>
<evidence type="ECO:0000256" key="4">
    <source>
        <dbReference type="ARBA" id="ARBA00022833"/>
    </source>
</evidence>
<gene>
    <name evidence="8" type="primary">LOC713189</name>
</gene>
<keyword evidence="9" id="KW-1185">Reference proteome</keyword>
<dbReference type="InterPro" id="IPR013787">
    <property type="entry name" value="S100_Ca-bd_sub"/>
</dbReference>
<evidence type="ECO:0000256" key="1">
    <source>
        <dbReference type="ARBA" id="ARBA00007323"/>
    </source>
</evidence>
<keyword evidence="3" id="KW-0677">Repeat</keyword>
<evidence type="ECO:0000256" key="5">
    <source>
        <dbReference type="ARBA" id="ARBA00022837"/>
    </source>
</evidence>
<organism evidence="8 9">
    <name type="scientific">Macaca mulatta</name>
    <name type="common">Rhesus macaque</name>
    <dbReference type="NCBI Taxonomy" id="9544"/>
    <lineage>
        <taxon>Eukaryota</taxon>
        <taxon>Metazoa</taxon>
        <taxon>Chordata</taxon>
        <taxon>Craniata</taxon>
        <taxon>Vertebrata</taxon>
        <taxon>Euteleostomi</taxon>
        <taxon>Mammalia</taxon>
        <taxon>Eutheria</taxon>
        <taxon>Euarchontoglires</taxon>
        <taxon>Primates</taxon>
        <taxon>Haplorrhini</taxon>
        <taxon>Catarrhini</taxon>
        <taxon>Cercopithecidae</taxon>
        <taxon>Cercopithecinae</taxon>
        <taxon>Macaca</taxon>
    </lineage>
</organism>
<dbReference type="Ensembl" id="ENSMMUT00000108523.1">
    <property type="protein sequence ID" value="ENSMMUP00000065023.1"/>
    <property type="gene ID" value="ENSMMUG00000056485.1"/>
</dbReference>
<dbReference type="Bgee" id="ENSMMUG00000056485">
    <property type="expression patterns" value="Expressed in olfactory segment of nasal mucosa and 5 other cell types or tissues"/>
</dbReference>
<dbReference type="GO" id="GO:0005737">
    <property type="term" value="C:cytoplasm"/>
    <property type="evidence" value="ECO:0000318"/>
    <property type="project" value="GO_Central"/>
</dbReference>
<dbReference type="PANTHER" id="PTHR11639:SF146">
    <property type="entry name" value="PROTEIN S100-A7A"/>
    <property type="match status" value="1"/>
</dbReference>
<evidence type="ECO:0000256" key="2">
    <source>
        <dbReference type="ARBA" id="ARBA00022723"/>
    </source>
</evidence>
<dbReference type="GO" id="GO:0046914">
    <property type="term" value="F:transition metal ion binding"/>
    <property type="evidence" value="ECO:0007669"/>
    <property type="project" value="InterPro"/>
</dbReference>
<dbReference type="PANTHER" id="PTHR11639">
    <property type="entry name" value="S100 CALCIUM-BINDING PROTEIN"/>
    <property type="match status" value="1"/>
</dbReference>
<dbReference type="STRING" id="9544.ENSMMUP00000065023"/>
<dbReference type="InterPro" id="IPR002048">
    <property type="entry name" value="EF_hand_dom"/>
</dbReference>
<dbReference type="InterPro" id="IPR034325">
    <property type="entry name" value="S-100_dom"/>
</dbReference>
<dbReference type="GO" id="GO:0043542">
    <property type="term" value="P:endothelial cell migration"/>
    <property type="evidence" value="ECO:0000318"/>
    <property type="project" value="GO_Central"/>
</dbReference>
<dbReference type="CDD" id="cd00213">
    <property type="entry name" value="S-100"/>
    <property type="match status" value="1"/>
</dbReference>
<dbReference type="Gene3D" id="1.10.238.10">
    <property type="entry name" value="EF-hand"/>
    <property type="match status" value="1"/>
</dbReference>
<sequence>MRRDMGMMALPGEGFTEKVTTELPGDPGLPGSVPLHSLNTQWFIGVLSWDQSIAQSTVHIHSISLPPQHPHTQNRVSTYSISEWIKYSKKNKLFSVLFPQQLEIFNRSRRMLTLPQTGERGAPPKEGGDEDINQPDSCSGPACSFLKAKMSNTQAETSIIGMIDMFHKYTRRDDKIDKPSLLTMMKENFPNFLSACDKKGIHYLTNVFERKDKNEDKKIDFSEFLSLLGDIATDYHKQSHGGAPCSGGSQ</sequence>
<feature type="domain" description="EF-hand" evidence="7">
    <location>
        <begin position="199"/>
        <end position="234"/>
    </location>
</feature>
<dbReference type="VEuPathDB" id="HostDB:ENSMMUG00000056485"/>
<dbReference type="AlphaFoldDB" id="A0A5F7ZHB7"/>
<dbReference type="SMR" id="A0A5F7ZHB7"/>
<dbReference type="SUPFAM" id="SSF47473">
    <property type="entry name" value="EF-hand"/>
    <property type="match status" value="1"/>
</dbReference>
<dbReference type="InterPro" id="IPR011992">
    <property type="entry name" value="EF-hand-dom_pair"/>
</dbReference>
<dbReference type="InterPro" id="IPR001751">
    <property type="entry name" value="S100/CaBP7/8-like_CS"/>
</dbReference>
<name>A0A5F7ZHB7_MACMU</name>
<evidence type="ECO:0000256" key="3">
    <source>
        <dbReference type="ARBA" id="ARBA00022737"/>
    </source>
</evidence>
<dbReference type="InParanoid" id="A0A5F7ZHB7"/>
<evidence type="ECO:0000313" key="9">
    <source>
        <dbReference type="Proteomes" id="UP000006718"/>
    </source>
</evidence>
<proteinExistence type="inferred from homology"/>
<protein>
    <recommendedName>
        <fullName evidence="7">EF-hand domain-containing protein</fullName>
    </recommendedName>
</protein>
<evidence type="ECO:0000259" key="7">
    <source>
        <dbReference type="PROSITE" id="PS50222"/>
    </source>
</evidence>
<dbReference type="FunFam" id="1.10.238.10:FF:000296">
    <property type="entry name" value="Protein S100"/>
    <property type="match status" value="1"/>
</dbReference>
<dbReference type="SMART" id="SM01394">
    <property type="entry name" value="S_100"/>
    <property type="match status" value="1"/>
</dbReference>
<keyword evidence="5" id="KW-0106">Calcium</keyword>
<dbReference type="PROSITE" id="PS00303">
    <property type="entry name" value="S100_CABP"/>
    <property type="match status" value="1"/>
</dbReference>
<dbReference type="PROSITE" id="PS50222">
    <property type="entry name" value="EF_HAND_2"/>
    <property type="match status" value="1"/>
</dbReference>
<feature type="region of interest" description="Disordered" evidence="6">
    <location>
        <begin position="114"/>
        <end position="134"/>
    </location>
</feature>
<dbReference type="GO" id="GO:0005509">
    <property type="term" value="F:calcium ion binding"/>
    <property type="evidence" value="ECO:0000318"/>
    <property type="project" value="GO_Central"/>
</dbReference>
<dbReference type="InterPro" id="IPR018247">
    <property type="entry name" value="EF_Hand_1_Ca_BS"/>
</dbReference>
<keyword evidence="2" id="KW-0479">Metal-binding</keyword>
<dbReference type="Proteomes" id="UP000006718">
    <property type="component" value="Chromosome 1"/>
</dbReference>
<accession>A0A5F7ZHB7</accession>
<dbReference type="GO" id="GO:0048306">
    <property type="term" value="F:calcium-dependent protein binding"/>
    <property type="evidence" value="ECO:0000318"/>
    <property type="project" value="GO_Central"/>
</dbReference>
<dbReference type="Pfam" id="PF01023">
    <property type="entry name" value="S_100"/>
    <property type="match status" value="1"/>
</dbReference>
<reference evidence="8" key="4">
    <citation type="submission" date="2025-09" db="UniProtKB">
        <authorList>
            <consortium name="Ensembl"/>
        </authorList>
    </citation>
    <scope>IDENTIFICATION</scope>
    <source>
        <strain evidence="8">17573</strain>
    </source>
</reference>
<comment type="similarity">
    <text evidence="1">Belongs to the S-100 family.</text>
</comment>
<reference evidence="9" key="1">
    <citation type="journal article" date="2007" name="Science">
        <title>Evolutionary and biomedical insights from the rhesus macaque genome.</title>
        <authorList>
            <person name="Gibbs R.A."/>
            <person name="Rogers J."/>
            <person name="Katze M.G."/>
            <person name="Bumgarner R."/>
            <person name="Weinstock G.M."/>
            <person name="Mardis E.R."/>
            <person name="Remington K.A."/>
            <person name="Strausberg R.L."/>
            <person name="Venter J.C."/>
            <person name="Wilson R.K."/>
            <person name="Batzer M.A."/>
            <person name="Bustamante C.D."/>
            <person name="Eichler E.E."/>
            <person name="Hahn M.W."/>
            <person name="Hardison R.C."/>
            <person name="Makova K.D."/>
            <person name="Miller W."/>
            <person name="Milosavljevic A."/>
            <person name="Palermo R.E."/>
            <person name="Siepel A."/>
            <person name="Sikela J.M."/>
            <person name="Attaway T."/>
            <person name="Bell S."/>
            <person name="Bernard K.E."/>
            <person name="Buhay C.J."/>
            <person name="Chandrabose M.N."/>
            <person name="Dao M."/>
            <person name="Davis C."/>
            <person name="Delehaunty K.D."/>
            <person name="Ding Y."/>
            <person name="Dinh H.H."/>
            <person name="Dugan-Rocha S."/>
            <person name="Fulton L.A."/>
            <person name="Gabisi R.A."/>
            <person name="Garner T.T."/>
            <person name="Godfrey J."/>
            <person name="Hawes A.C."/>
            <person name="Hernandez J."/>
            <person name="Hines S."/>
            <person name="Holder M."/>
            <person name="Hume J."/>
            <person name="Jhangiani S.N."/>
            <person name="Joshi V."/>
            <person name="Khan Z.M."/>
            <person name="Kirkness E.F."/>
            <person name="Cree A."/>
            <person name="Fowler R.G."/>
            <person name="Lee S."/>
            <person name="Lewis L.R."/>
            <person name="Li Z."/>
            <person name="Liu Y.-S."/>
            <person name="Moore S.M."/>
            <person name="Muzny D."/>
            <person name="Nazareth L.V."/>
            <person name="Ngo D.N."/>
            <person name="Okwuonu G.O."/>
            <person name="Pai G."/>
            <person name="Parker D."/>
            <person name="Paul H.A."/>
            <person name="Pfannkoch C."/>
            <person name="Pohl C.S."/>
            <person name="Rogers Y.-H.C."/>
            <person name="Ruiz S.J."/>
            <person name="Sabo A."/>
            <person name="Santibanez J."/>
            <person name="Schneider B.W."/>
            <person name="Smith S.M."/>
            <person name="Sodergren E."/>
            <person name="Svatek A.F."/>
            <person name="Utterback T.R."/>
            <person name="Vattathil S."/>
            <person name="Warren W."/>
            <person name="White C.S."/>
            <person name="Chinwalla A.T."/>
            <person name="Feng Y."/>
            <person name="Halpern A.L."/>
            <person name="Hillier L.W."/>
            <person name="Huang X."/>
            <person name="Minx P."/>
            <person name="Nelson J.O."/>
            <person name="Pepin K.H."/>
            <person name="Qin X."/>
            <person name="Sutton G.G."/>
            <person name="Venter E."/>
            <person name="Walenz B.P."/>
            <person name="Wallis J.W."/>
            <person name="Worley K.C."/>
            <person name="Yang S.-P."/>
            <person name="Jones S.M."/>
            <person name="Marra M.A."/>
            <person name="Rocchi M."/>
            <person name="Schein J.E."/>
            <person name="Baertsch R."/>
            <person name="Clarke L."/>
            <person name="Csuros M."/>
            <person name="Glasscock J."/>
            <person name="Harris R.A."/>
            <person name="Havlak P."/>
            <person name="Jackson A.R."/>
            <person name="Jiang H."/>
            <person name="Liu Y."/>
            <person name="Messina D.N."/>
            <person name="Shen Y."/>
            <person name="Song H.X.-Z."/>
            <person name="Wylie T."/>
            <person name="Zhang L."/>
            <person name="Birney E."/>
            <person name="Han K."/>
            <person name="Konkel M.K."/>
            <person name="Lee J."/>
            <person name="Smit A.F.A."/>
            <person name="Ullmer B."/>
            <person name="Wang H."/>
            <person name="Xing J."/>
            <person name="Burhans R."/>
            <person name="Cheng Z."/>
            <person name="Karro J.E."/>
            <person name="Ma J."/>
            <person name="Raney B."/>
            <person name="She X."/>
            <person name="Cox M.J."/>
            <person name="Demuth J.P."/>
            <person name="Dumas L.J."/>
            <person name="Han S.-G."/>
            <person name="Hopkins J."/>
            <person name="Karimpour-Fard A."/>
            <person name="Kim Y.H."/>
            <person name="Pollack J.R."/>
            <person name="Vinar T."/>
            <person name="Addo-Quaye C."/>
            <person name="Degenhardt J."/>
            <person name="Denby A."/>
            <person name="Hubisz M.J."/>
            <person name="Indap A."/>
            <person name="Kosiol C."/>
            <person name="Lahn B.T."/>
            <person name="Lawson H.A."/>
            <person name="Marklein A."/>
            <person name="Nielsen R."/>
            <person name="Vallender E.J."/>
            <person name="Clark A.G."/>
            <person name="Ferguson B."/>
            <person name="Hernandez R.D."/>
            <person name="Hirani K."/>
            <person name="Kehrer-Sawatzki H."/>
            <person name="Kolb J."/>
            <person name="Patil S."/>
            <person name="Pu L.-L."/>
            <person name="Ren Y."/>
            <person name="Smith D.G."/>
            <person name="Wheeler D.A."/>
            <person name="Schenck I."/>
            <person name="Ball E.V."/>
            <person name="Chen R."/>
            <person name="Cooper D.N."/>
            <person name="Giardine B."/>
            <person name="Hsu F."/>
            <person name="Kent W.J."/>
            <person name="Lesk A."/>
            <person name="Nelson D.L."/>
            <person name="O'brien W.E."/>
            <person name="Pruefer K."/>
            <person name="Stenson P.D."/>
            <person name="Wallace J.C."/>
            <person name="Ke H."/>
            <person name="Liu X.-M."/>
            <person name="Wang P."/>
            <person name="Xiang A.P."/>
            <person name="Yang F."/>
            <person name="Barber G.P."/>
            <person name="Haussler D."/>
            <person name="Karolchik D."/>
            <person name="Kern A.D."/>
            <person name="Kuhn R.M."/>
            <person name="Smith K.E."/>
            <person name="Zwieg A.S."/>
        </authorList>
    </citation>
    <scope>NUCLEOTIDE SEQUENCE [LARGE SCALE GENOMIC DNA]</scope>
    <source>
        <strain evidence="9">17573</strain>
    </source>
</reference>